<name>A0A8J6ARH0_9EUKA</name>
<dbReference type="Gene3D" id="2.20.110.10">
    <property type="entry name" value="Histone H3 K4-specific methyltransferase SET7/9 N-terminal domain"/>
    <property type="match status" value="7"/>
</dbReference>
<protein>
    <submittedName>
        <fullName evidence="2">MORN repeat</fullName>
    </submittedName>
</protein>
<organism evidence="2 3">
    <name type="scientific">Carpediemonas membranifera</name>
    <dbReference type="NCBI Taxonomy" id="201153"/>
    <lineage>
        <taxon>Eukaryota</taxon>
        <taxon>Metamonada</taxon>
        <taxon>Carpediemonas-like organisms</taxon>
        <taxon>Carpediemonas</taxon>
    </lineage>
</organism>
<gene>
    <name evidence="2" type="ORF">J8273_7698</name>
</gene>
<dbReference type="InterPro" id="IPR003409">
    <property type="entry name" value="MORN"/>
</dbReference>
<sequence>MFANDEANGPVTWRLPTGDVFQGTMVDGQCCGFGVLRYDDTSVYEGEWKDDMFHGHGVLTKDTWSYEGFFKEDNADGLGVRKDTDGVRAGIFSNGTFKGPPASIRYLGPEPTKSRCRTIVIYPDGHAYEGWVKGGVAHGEGVILFPSSQAANAVCSITGKFKAGKCVGKAEVKFCNGRVYNGETAEGKATGKGEIRFPDGAVYKGTVNDGARQGRGKLKFSDGSKYKGDWDNDRPHGCGKRTFTTKNTYDGEWRSGDWYGKGTYTTCNMVARGIWTAMLTGEATVTYTSEHKSYVGGVKEGKPHGWVKFQWRDSSARLTQEYEGQFKDGQIHGVGAMWCDVHERGPVKAGNWDNGKFLGNLGKSFYRGASRDGDAHGSGFVIYPDGRVYKGMFSHAKRDGYGDYYFPSGGFYHGSFSSSKYHGRGTKYWSQSSGSCKKEYTGDWDNGRMHGGGSCTYWDGDRYTGCWRDDDWRGKGTYWHGKGTIEAEWTAFGKGRGTISLGWISSGAQKYEGEIERSVANGWGVWSFASCESDLKSGRLTQEYEGQFKDGKYHGVGALRCNIQSNGQVKAGRWSNDNFLGTVSEPCYHGGSRNYQAHGLCMIVYPAGIVYKGECAHGSRQGKGVLRDPDGSYKQGDFYDGLPHGHIVSVDHGSNGEQRYEGEFQRGKYHGEGKVVLHDGAYYDGHWRNGMPDGYGTAYNYGKGYQSGYWVRGQMDGHRFGANLAEESR</sequence>
<dbReference type="SMART" id="SM00698">
    <property type="entry name" value="MORN"/>
    <property type="match status" value="17"/>
</dbReference>
<dbReference type="PANTHER" id="PTHR43215">
    <property type="entry name" value="RADIAL SPOKE HEAD 1 HOMOLOG"/>
    <property type="match status" value="1"/>
</dbReference>
<keyword evidence="1" id="KW-0677">Repeat</keyword>
<proteinExistence type="predicted"/>
<dbReference type="EMBL" id="JAHDYR010000064">
    <property type="protein sequence ID" value="KAG9390350.1"/>
    <property type="molecule type" value="Genomic_DNA"/>
</dbReference>
<evidence type="ECO:0000256" key="1">
    <source>
        <dbReference type="ARBA" id="ARBA00022737"/>
    </source>
</evidence>
<dbReference type="SUPFAM" id="SSF82185">
    <property type="entry name" value="Histone H3 K4-specific methyltransferase SET7/9 N-terminal domain"/>
    <property type="match status" value="8"/>
</dbReference>
<evidence type="ECO:0000313" key="2">
    <source>
        <dbReference type="EMBL" id="KAG9390350.1"/>
    </source>
</evidence>
<dbReference type="OrthoDB" id="270720at2759"/>
<dbReference type="AlphaFoldDB" id="A0A8J6ARH0"/>
<dbReference type="PANTHER" id="PTHR43215:SF14">
    <property type="entry name" value="RADIAL SPOKE HEAD 1 HOMOLOG"/>
    <property type="match status" value="1"/>
</dbReference>
<dbReference type="Pfam" id="PF02493">
    <property type="entry name" value="MORN"/>
    <property type="match status" value="19"/>
</dbReference>
<dbReference type="Proteomes" id="UP000717585">
    <property type="component" value="Unassembled WGS sequence"/>
</dbReference>
<evidence type="ECO:0000313" key="3">
    <source>
        <dbReference type="Proteomes" id="UP000717585"/>
    </source>
</evidence>
<reference evidence="2" key="1">
    <citation type="submission" date="2021-05" db="EMBL/GenBank/DDBJ databases">
        <title>A free-living protist that lacks canonical eukaryotic 1 DNA replication and segregation systems.</title>
        <authorList>
            <person name="Salas-Leiva D.E."/>
            <person name="Tromer E.C."/>
            <person name="Curtis B.A."/>
            <person name="Jerlstrom-Hultqvist J."/>
            <person name="Kolisko M."/>
            <person name="Yi Z."/>
            <person name="Salas-Leiva J.S."/>
            <person name="Gallot-Lavallee L."/>
            <person name="Kops G.J.P.L."/>
            <person name="Archibald J.M."/>
            <person name="Simpson A.G.B."/>
            <person name="Roger A.J."/>
        </authorList>
    </citation>
    <scope>NUCLEOTIDE SEQUENCE</scope>
    <source>
        <strain evidence="2">BICM</strain>
    </source>
</reference>
<keyword evidence="3" id="KW-1185">Reference proteome</keyword>
<accession>A0A8J6ARH0</accession>
<comment type="caution">
    <text evidence="2">The sequence shown here is derived from an EMBL/GenBank/DDBJ whole genome shotgun (WGS) entry which is preliminary data.</text>
</comment>